<gene>
    <name evidence="1" type="ORF">K4L44_00790</name>
</gene>
<keyword evidence="2" id="KW-1185">Reference proteome</keyword>
<dbReference type="EMBL" id="CP081303">
    <property type="protein sequence ID" value="QZE14435.1"/>
    <property type="molecule type" value="Genomic_DNA"/>
</dbReference>
<protein>
    <submittedName>
        <fullName evidence="1">YqgE/AlgH family protein</fullName>
    </submittedName>
</protein>
<dbReference type="Proteomes" id="UP000826212">
    <property type="component" value="Chromosome"/>
</dbReference>
<proteinExistence type="predicted"/>
<organism evidence="1 2">
    <name type="scientific">Halosquirtibacter laminarini</name>
    <dbReference type="NCBI Taxonomy" id="3374600"/>
    <lineage>
        <taxon>Bacteria</taxon>
        <taxon>Pseudomonadati</taxon>
        <taxon>Bacteroidota</taxon>
        <taxon>Bacteroidia</taxon>
        <taxon>Marinilabiliales</taxon>
        <taxon>Prolixibacteraceae</taxon>
        <taxon>Halosquirtibacter</taxon>
    </lineage>
</organism>
<sequence>MKIINKDFFKINNKRNPKQGDFMIAEPFMIGRFFSRSVIMISEYTNAGIVGFVLNKIVPYKVTALVDNFPDTDCDLFYGGPLDTDRLFYIHTLGNILEGSLSITDDLYWGGDLESLKKMIESGYANRHNVRFFLGYSGWSAEQLKEEMNTKNWKMVPSGSVPVFPPNMNLWEDLLKNLGEHYSNWRYFPRHPSLN</sequence>
<evidence type="ECO:0000313" key="2">
    <source>
        <dbReference type="Proteomes" id="UP000826212"/>
    </source>
</evidence>
<name>A0AC61NNL7_9BACT</name>
<evidence type="ECO:0000313" key="1">
    <source>
        <dbReference type="EMBL" id="QZE14435.1"/>
    </source>
</evidence>
<accession>A0AC61NNL7</accession>
<reference evidence="1" key="1">
    <citation type="submission" date="2021-08" db="EMBL/GenBank/DDBJ databases">
        <title>Novel anaerobic bacterium isolated from sea squirt in East Sea, Republic of Korea.</title>
        <authorList>
            <person name="Nguyen T.H."/>
            <person name="Li Z."/>
            <person name="Lee Y.-J."/>
            <person name="Ko J."/>
            <person name="Kim S.-G."/>
        </authorList>
    </citation>
    <scope>NUCLEOTIDE SEQUENCE</scope>
    <source>
        <strain evidence="1">KCTC 25031</strain>
    </source>
</reference>